<dbReference type="GO" id="GO:0016787">
    <property type="term" value="F:hydrolase activity"/>
    <property type="evidence" value="ECO:0007669"/>
    <property type="project" value="UniProtKB-KW"/>
</dbReference>
<evidence type="ECO:0000313" key="3">
    <source>
        <dbReference type="EMBL" id="TNJ62703.1"/>
    </source>
</evidence>
<dbReference type="Proteomes" id="UP000307943">
    <property type="component" value="Unassembled WGS sequence"/>
</dbReference>
<dbReference type="SUPFAM" id="SSF52266">
    <property type="entry name" value="SGNH hydrolase"/>
    <property type="match status" value="1"/>
</dbReference>
<dbReference type="InterPro" id="IPR036514">
    <property type="entry name" value="SGNH_hydro_sf"/>
</dbReference>
<organism evidence="3 4">
    <name type="scientific">Paenibacillus hemerocallicola</name>
    <dbReference type="NCBI Taxonomy" id="1172614"/>
    <lineage>
        <taxon>Bacteria</taxon>
        <taxon>Bacillati</taxon>
        <taxon>Bacillota</taxon>
        <taxon>Bacilli</taxon>
        <taxon>Bacillales</taxon>
        <taxon>Paenibacillaceae</taxon>
        <taxon>Paenibacillus</taxon>
    </lineage>
</organism>
<comment type="caution">
    <text evidence="3">The sequence shown here is derived from an EMBL/GenBank/DDBJ whole genome shotgun (WGS) entry which is preliminary data.</text>
</comment>
<keyword evidence="1" id="KW-0378">Hydrolase</keyword>
<evidence type="ECO:0000313" key="4">
    <source>
        <dbReference type="Proteomes" id="UP000307943"/>
    </source>
</evidence>
<evidence type="ECO:0000256" key="1">
    <source>
        <dbReference type="ARBA" id="ARBA00022801"/>
    </source>
</evidence>
<dbReference type="Pfam" id="PF03629">
    <property type="entry name" value="SASA"/>
    <property type="match status" value="1"/>
</dbReference>
<evidence type="ECO:0000259" key="2">
    <source>
        <dbReference type="Pfam" id="PF03629"/>
    </source>
</evidence>
<dbReference type="EMBL" id="VDCQ01000054">
    <property type="protein sequence ID" value="TNJ62703.1"/>
    <property type="molecule type" value="Genomic_DNA"/>
</dbReference>
<proteinExistence type="predicted"/>
<gene>
    <name evidence="3" type="ORF">FE784_29095</name>
</gene>
<dbReference type="PANTHER" id="PTHR31988:SF19">
    <property type="entry name" value="9-O-ACETYL-N-ACETYLNEURAMINIC ACID DEACETYLASE-RELATED"/>
    <property type="match status" value="1"/>
</dbReference>
<keyword evidence="4" id="KW-1185">Reference proteome</keyword>
<dbReference type="PANTHER" id="PTHR31988">
    <property type="entry name" value="ESTERASE, PUTATIVE (DUF303)-RELATED"/>
    <property type="match status" value="1"/>
</dbReference>
<dbReference type="Gene3D" id="3.40.50.1110">
    <property type="entry name" value="SGNH hydrolase"/>
    <property type="match status" value="1"/>
</dbReference>
<dbReference type="InterPro" id="IPR052940">
    <property type="entry name" value="Carb_Esterase_6"/>
</dbReference>
<protein>
    <submittedName>
        <fullName evidence="3">Sialate O-acetylesterase</fullName>
    </submittedName>
</protein>
<dbReference type="InterPro" id="IPR005181">
    <property type="entry name" value="SASA"/>
</dbReference>
<reference evidence="3 4" key="1">
    <citation type="submission" date="2019-05" db="EMBL/GenBank/DDBJ databases">
        <title>We sequenced the genome of Paenibacillus hemerocallicola KCTC 33185 for further insight into its adaptation and study the phylogeny of Paenibacillus.</title>
        <authorList>
            <person name="Narsing Rao M.P."/>
        </authorList>
    </citation>
    <scope>NUCLEOTIDE SEQUENCE [LARGE SCALE GENOMIC DNA]</scope>
    <source>
        <strain evidence="3 4">KCTC 33185</strain>
    </source>
</reference>
<accession>A0A5C4T159</accession>
<feature type="domain" description="Sialate O-acetylesterase" evidence="2">
    <location>
        <begin position="110"/>
        <end position="357"/>
    </location>
</feature>
<sequence>MNPVSEKTQVIVIDPSPHAVHQRNERNMADIPIRFRMPESAHGKVEARIASDSSDAQWRTIGSIDGASFEGQLDSVPVGRYRIDVRLSASSSESDKPVVASFSVEPVFVGDLWILAGQSNMEGCGKLLEVETPQEGISCFYLGDRWAMAEEPLCWLNDSIDPVHRITPTPQHPDITDIIARQNRTKGAGLAIPFAKELLKHTGVPVGLLMCAHGGTSMEQWSPERPGDTGTTLYSAMMRKVRKLGGKAKGCLWYQGESDANEKAAPQYRERMESFVAALRRDIGDDELPFIYAQLSVFYISGREAETWDRIREEQRLLEDGLGRAAVVPTIDATLTDPIHLDAPSLKEVGKRMAWRALSLVYGIDAAEPGPRPIDFSWNDDRTELRIALDGVNGRLRPVRYAFGFAADHSGSPLPVTAVVPDEGDCLLLRFERSAPEGTRLWHGNGLNPAVNVKDERGIPLLAFGPILL</sequence>
<name>A0A5C4T159_9BACL</name>
<dbReference type="RefSeq" id="WP_139605772.1">
    <property type="nucleotide sequence ID" value="NZ_VDCQ01000054.1"/>
</dbReference>
<dbReference type="AlphaFoldDB" id="A0A5C4T159"/>
<dbReference type="OrthoDB" id="9795554at2"/>